<keyword evidence="1" id="KW-0812">Transmembrane</keyword>
<feature type="transmembrane region" description="Helical" evidence="1">
    <location>
        <begin position="12"/>
        <end position="32"/>
    </location>
</feature>
<dbReference type="RefSeq" id="WP_066411008.1">
    <property type="nucleotide sequence ID" value="NZ_CP018866.1"/>
</dbReference>
<organism evidence="3 4">
    <name type="scientific">Sutcliffiella cohnii</name>
    <dbReference type="NCBI Taxonomy" id="33932"/>
    <lineage>
        <taxon>Bacteria</taxon>
        <taxon>Bacillati</taxon>
        <taxon>Bacillota</taxon>
        <taxon>Bacilli</taxon>
        <taxon>Bacillales</taxon>
        <taxon>Bacillaceae</taxon>
        <taxon>Sutcliffiella</taxon>
    </lineage>
</organism>
<dbReference type="KEGG" id="bcoh:BC6307_11700"/>
<evidence type="ECO:0000313" key="3">
    <source>
        <dbReference type="EMBL" id="AST91894.1"/>
    </source>
</evidence>
<dbReference type="Proteomes" id="UP000215224">
    <property type="component" value="Chromosome"/>
</dbReference>
<dbReference type="Pfam" id="PF06713">
    <property type="entry name" value="bPH_4"/>
    <property type="match status" value="1"/>
</dbReference>
<accession>A0A223KRB6</accession>
<keyword evidence="1" id="KW-0472">Membrane</keyword>
<dbReference type="InterPro" id="IPR009589">
    <property type="entry name" value="PH_YyaB-like"/>
</dbReference>
<evidence type="ECO:0000259" key="2">
    <source>
        <dbReference type="Pfam" id="PF06713"/>
    </source>
</evidence>
<evidence type="ECO:0000256" key="1">
    <source>
        <dbReference type="SAM" id="Phobius"/>
    </source>
</evidence>
<evidence type="ECO:0000313" key="4">
    <source>
        <dbReference type="Proteomes" id="UP000215224"/>
    </source>
</evidence>
<dbReference type="AlphaFoldDB" id="A0A223KRB6"/>
<gene>
    <name evidence="3" type="ORF">BC6307_11700</name>
</gene>
<sequence>MLFRSKVDTFFGVFIFIAIAIIGAVTILPIFLDEEIPKAAVIILISSFFFSVGLILWPIFYIKYMFTEDYLLVRGGPFRSKIVYEDMTKVSRTRDIFTGYRILSSRDALEISYKTSMLGSVKISPKDEREFLKELQKHCPHLTIDL</sequence>
<dbReference type="GO" id="GO:0030153">
    <property type="term" value="P:bacteriocin immunity"/>
    <property type="evidence" value="ECO:0007669"/>
    <property type="project" value="InterPro"/>
</dbReference>
<feature type="transmembrane region" description="Helical" evidence="1">
    <location>
        <begin position="38"/>
        <end position="62"/>
    </location>
</feature>
<proteinExistence type="predicted"/>
<protein>
    <recommendedName>
        <fullName evidence="2">Uncharacterized protein YyaB-like PH domain-containing protein</fullName>
    </recommendedName>
</protein>
<keyword evidence="1" id="KW-1133">Transmembrane helix</keyword>
<reference evidence="3 4" key="1">
    <citation type="submission" date="2016-12" db="EMBL/GenBank/DDBJ databases">
        <title>The whole genome sequencing and assembly of Bacillus cohnii DSM 6307T strain.</title>
        <authorList>
            <person name="Lee Y.-J."/>
            <person name="Yi H."/>
            <person name="Bahn Y.-S."/>
            <person name="Kim J.F."/>
            <person name="Lee D.-W."/>
        </authorList>
    </citation>
    <scope>NUCLEOTIDE SEQUENCE [LARGE SCALE GENOMIC DNA]</scope>
    <source>
        <strain evidence="3 4">DSM 6307</strain>
    </source>
</reference>
<keyword evidence="4" id="KW-1185">Reference proteome</keyword>
<name>A0A223KRB6_9BACI</name>
<dbReference type="EMBL" id="CP018866">
    <property type="protein sequence ID" value="AST91894.1"/>
    <property type="molecule type" value="Genomic_DNA"/>
</dbReference>
<feature type="domain" description="Uncharacterized protein YyaB-like PH" evidence="2">
    <location>
        <begin position="62"/>
        <end position="139"/>
    </location>
</feature>
<dbReference type="STRING" id="1314751.GCA_001591425_00216"/>